<dbReference type="GO" id="GO:0016779">
    <property type="term" value="F:nucleotidyltransferase activity"/>
    <property type="evidence" value="ECO:0007669"/>
    <property type="project" value="UniProtKB-KW"/>
</dbReference>
<keyword evidence="17" id="KW-1208">Phospholipid metabolism</keyword>
<keyword evidence="14" id="KW-0443">Lipid metabolism</keyword>
<dbReference type="PANTHER" id="PTHR46382:SF1">
    <property type="entry name" value="PHOSPHATIDATE CYTIDYLYLTRANSFERASE"/>
    <property type="match status" value="1"/>
</dbReference>
<evidence type="ECO:0000256" key="15">
    <source>
        <dbReference type="ARBA" id="ARBA00023136"/>
    </source>
</evidence>
<evidence type="ECO:0000256" key="11">
    <source>
        <dbReference type="ARBA" id="ARBA00022692"/>
    </source>
</evidence>
<gene>
    <name evidence="25" type="ORF">SAMN06265222_10483</name>
</gene>
<evidence type="ECO:0000256" key="1">
    <source>
        <dbReference type="ARBA" id="ARBA00001698"/>
    </source>
</evidence>
<evidence type="ECO:0000256" key="6">
    <source>
        <dbReference type="ARBA" id="ARBA00012487"/>
    </source>
</evidence>
<evidence type="ECO:0000256" key="12">
    <source>
        <dbReference type="ARBA" id="ARBA00022695"/>
    </source>
</evidence>
<evidence type="ECO:0000256" key="10">
    <source>
        <dbReference type="ARBA" id="ARBA00022679"/>
    </source>
</evidence>
<evidence type="ECO:0000256" key="18">
    <source>
        <dbReference type="ARBA" id="ARBA00029893"/>
    </source>
</evidence>
<evidence type="ECO:0000256" key="13">
    <source>
        <dbReference type="ARBA" id="ARBA00022989"/>
    </source>
</evidence>
<feature type="transmembrane region" description="Helical" evidence="24">
    <location>
        <begin position="180"/>
        <end position="203"/>
    </location>
</feature>
<protein>
    <recommendedName>
        <fullName evidence="7">Phosphatidate cytidylyltransferase</fullName>
        <ecNumber evidence="6">2.7.7.41</ecNumber>
    </recommendedName>
    <alternativeName>
        <fullName evidence="20">CDP-DAG synthase</fullName>
    </alternativeName>
    <alternativeName>
        <fullName evidence="22">CDP-DG synthase</fullName>
    </alternativeName>
    <alternativeName>
        <fullName evidence="18">CDP-diacylglycerol synthase</fullName>
    </alternativeName>
    <alternativeName>
        <fullName evidence="21">CDP-diglyceride pyrophosphorylase</fullName>
    </alternativeName>
    <alternativeName>
        <fullName evidence="23">CDP-diglyceride synthase</fullName>
    </alternativeName>
    <alternativeName>
        <fullName evidence="19">CTP:phosphatidate cytidylyltransferase</fullName>
    </alternativeName>
</protein>
<evidence type="ECO:0000256" key="21">
    <source>
        <dbReference type="ARBA" id="ARBA00032396"/>
    </source>
</evidence>
<dbReference type="PANTHER" id="PTHR46382">
    <property type="entry name" value="PHOSPHATIDATE CYTIDYLYLTRANSFERASE"/>
    <property type="match status" value="1"/>
</dbReference>
<accession>A0ABY1Q1R4</accession>
<comment type="caution">
    <text evidence="25">The sequence shown here is derived from an EMBL/GenBank/DDBJ whole genome shotgun (WGS) entry which is preliminary data.</text>
</comment>
<evidence type="ECO:0000256" key="5">
    <source>
        <dbReference type="ARBA" id="ARBA00010185"/>
    </source>
</evidence>
<feature type="transmembrane region" description="Helical" evidence="24">
    <location>
        <begin position="148"/>
        <end position="168"/>
    </location>
</feature>
<keyword evidence="15 24" id="KW-0472">Membrane</keyword>
<evidence type="ECO:0000313" key="25">
    <source>
        <dbReference type="EMBL" id="SMP53241.1"/>
    </source>
</evidence>
<evidence type="ECO:0000256" key="20">
    <source>
        <dbReference type="ARBA" id="ARBA00032253"/>
    </source>
</evidence>
<evidence type="ECO:0000256" key="23">
    <source>
        <dbReference type="ARBA" id="ARBA00033406"/>
    </source>
</evidence>
<dbReference type="EMBL" id="FXUG01000004">
    <property type="protein sequence ID" value="SMP53241.1"/>
    <property type="molecule type" value="Genomic_DNA"/>
</dbReference>
<evidence type="ECO:0000256" key="4">
    <source>
        <dbReference type="ARBA" id="ARBA00005189"/>
    </source>
</evidence>
<keyword evidence="8" id="KW-1003">Cell membrane</keyword>
<dbReference type="EC" id="2.7.7.41" evidence="6"/>
<evidence type="ECO:0000256" key="17">
    <source>
        <dbReference type="ARBA" id="ARBA00023264"/>
    </source>
</evidence>
<comment type="similarity">
    <text evidence="5">Belongs to the CDS family.</text>
</comment>
<evidence type="ECO:0000256" key="2">
    <source>
        <dbReference type="ARBA" id="ARBA00004651"/>
    </source>
</evidence>
<keyword evidence="26" id="KW-1185">Reference proteome</keyword>
<comment type="pathway">
    <text evidence="4">Lipid metabolism.</text>
</comment>
<dbReference type="Pfam" id="PF01148">
    <property type="entry name" value="CTP_transf_1"/>
    <property type="match status" value="1"/>
</dbReference>
<comment type="catalytic activity">
    <reaction evidence="1">
        <text>a 1,2-diacyl-sn-glycero-3-phosphate + CTP + H(+) = a CDP-1,2-diacyl-sn-glycerol + diphosphate</text>
        <dbReference type="Rhea" id="RHEA:16229"/>
        <dbReference type="ChEBI" id="CHEBI:15378"/>
        <dbReference type="ChEBI" id="CHEBI:33019"/>
        <dbReference type="ChEBI" id="CHEBI:37563"/>
        <dbReference type="ChEBI" id="CHEBI:58332"/>
        <dbReference type="ChEBI" id="CHEBI:58608"/>
        <dbReference type="EC" id="2.7.7.41"/>
    </reaction>
</comment>
<keyword evidence="16" id="KW-0594">Phospholipid biosynthesis</keyword>
<feature type="transmembrane region" description="Helical" evidence="24">
    <location>
        <begin position="42"/>
        <end position="63"/>
    </location>
</feature>
<feature type="transmembrane region" description="Helical" evidence="24">
    <location>
        <begin position="75"/>
        <end position="97"/>
    </location>
</feature>
<dbReference type="Proteomes" id="UP001158067">
    <property type="component" value="Unassembled WGS sequence"/>
</dbReference>
<proteinExistence type="inferred from homology"/>
<evidence type="ECO:0000256" key="24">
    <source>
        <dbReference type="SAM" id="Phobius"/>
    </source>
</evidence>
<evidence type="ECO:0000256" key="22">
    <source>
        <dbReference type="ARBA" id="ARBA00032743"/>
    </source>
</evidence>
<comment type="pathway">
    <text evidence="3">Phospholipid metabolism; CDP-diacylglycerol biosynthesis; CDP-diacylglycerol from sn-glycerol 3-phosphate: step 3/3.</text>
</comment>
<evidence type="ECO:0000256" key="8">
    <source>
        <dbReference type="ARBA" id="ARBA00022475"/>
    </source>
</evidence>
<evidence type="ECO:0000256" key="9">
    <source>
        <dbReference type="ARBA" id="ARBA00022516"/>
    </source>
</evidence>
<keyword evidence="13 24" id="KW-1133">Transmembrane helix</keyword>
<keyword evidence="12 25" id="KW-0548">Nucleotidyltransferase</keyword>
<evidence type="ECO:0000256" key="19">
    <source>
        <dbReference type="ARBA" id="ARBA00031825"/>
    </source>
</evidence>
<feature type="transmembrane region" description="Helical" evidence="24">
    <location>
        <begin position="117"/>
        <end position="136"/>
    </location>
</feature>
<comment type="subcellular location">
    <subcellularLocation>
        <location evidence="2">Cell membrane</location>
        <topology evidence="2">Multi-pass membrane protein</topology>
    </subcellularLocation>
</comment>
<feature type="transmembrane region" description="Helical" evidence="24">
    <location>
        <begin position="224"/>
        <end position="247"/>
    </location>
</feature>
<sequence>MLADRLRTSFVMICVVAGLLFLDACYSPSHLAGLTSHSQSTAGLYLLPLLLFFALGTAWELAGLLRGAGFPVHRLVALMGAGIIAASPGVVPIWNSIALALPGMVGFYPPGCPIGQMGWIALATTACVSMLFLLEMKNFSADSDSREVLSRLSAGTMVLVYVGIPMALLVAMRSLGNGNWGLAALLTMIATTKSTDAGAYFSGKAFGKRKLIPRLSPGKTWEGAIGGVIVATIVAAICLAFLFPAIVGSGTNAVSAEPDASPTVFGGTAVGEIDSLDSKELASRDLASQNLKAQSAPTELPPLALALVLGPSLAILGTLGDLAQSLVKRACQAKDSGNLLPGLGGVWDVSDSLIFASFPAFLCFVAVA</sequence>
<keyword evidence="10" id="KW-0808">Transferase</keyword>
<keyword evidence="11 24" id="KW-0812">Transmembrane</keyword>
<evidence type="ECO:0000256" key="7">
    <source>
        <dbReference type="ARBA" id="ARBA00019373"/>
    </source>
</evidence>
<reference evidence="25 26" key="1">
    <citation type="submission" date="2017-05" db="EMBL/GenBank/DDBJ databases">
        <authorList>
            <person name="Varghese N."/>
            <person name="Submissions S."/>
        </authorList>
    </citation>
    <scope>NUCLEOTIDE SEQUENCE [LARGE SCALE GENOMIC DNA]</scope>
    <source>
        <strain evidence="25 26">DSM 25457</strain>
    </source>
</reference>
<keyword evidence="9" id="KW-0444">Lipid biosynthesis</keyword>
<evidence type="ECO:0000256" key="14">
    <source>
        <dbReference type="ARBA" id="ARBA00023098"/>
    </source>
</evidence>
<name>A0ABY1Q1R4_9BACT</name>
<evidence type="ECO:0000256" key="16">
    <source>
        <dbReference type="ARBA" id="ARBA00023209"/>
    </source>
</evidence>
<evidence type="ECO:0000256" key="3">
    <source>
        <dbReference type="ARBA" id="ARBA00005119"/>
    </source>
</evidence>
<evidence type="ECO:0000313" key="26">
    <source>
        <dbReference type="Proteomes" id="UP001158067"/>
    </source>
</evidence>
<organism evidence="25 26">
    <name type="scientific">Neorhodopirellula lusitana</name>
    <dbReference type="NCBI Taxonomy" id="445327"/>
    <lineage>
        <taxon>Bacteria</taxon>
        <taxon>Pseudomonadati</taxon>
        <taxon>Planctomycetota</taxon>
        <taxon>Planctomycetia</taxon>
        <taxon>Pirellulales</taxon>
        <taxon>Pirellulaceae</taxon>
        <taxon>Neorhodopirellula</taxon>
    </lineage>
</organism>